<comment type="caution">
    <text evidence="1">The sequence shown here is derived from an EMBL/GenBank/DDBJ whole genome shotgun (WGS) entry which is preliminary data.</text>
</comment>
<dbReference type="AlphaFoldDB" id="A0A2V1KDQ8"/>
<evidence type="ECO:0008006" key="3">
    <source>
        <dbReference type="Google" id="ProtNLM"/>
    </source>
</evidence>
<organism evidence="1 2">
    <name type="scientific">Ancrocorticia populi</name>
    <dbReference type="NCBI Taxonomy" id="2175228"/>
    <lineage>
        <taxon>Bacteria</taxon>
        <taxon>Bacillati</taxon>
        <taxon>Actinomycetota</taxon>
        <taxon>Actinomycetes</taxon>
        <taxon>Actinomycetales</taxon>
        <taxon>Actinomycetaceae</taxon>
        <taxon>Ancrocorticia</taxon>
    </lineage>
</organism>
<accession>A0A2V1KDQ8</accession>
<evidence type="ECO:0000313" key="1">
    <source>
        <dbReference type="EMBL" id="PWF27084.1"/>
    </source>
</evidence>
<proteinExistence type="predicted"/>
<keyword evidence="2" id="KW-1185">Reference proteome</keyword>
<dbReference type="EMBL" id="QETB01000001">
    <property type="protein sequence ID" value="PWF27084.1"/>
    <property type="molecule type" value="Genomic_DNA"/>
</dbReference>
<protein>
    <recommendedName>
        <fullName evidence="3">Single-stranded DNA-binding protein</fullName>
    </recommendedName>
</protein>
<name>A0A2V1KDQ8_9ACTO</name>
<reference evidence="2" key="1">
    <citation type="submission" date="2018-05" db="EMBL/GenBank/DDBJ databases">
        <authorList>
            <person name="Li Y."/>
        </authorList>
    </citation>
    <scope>NUCLEOTIDE SEQUENCE [LARGE SCALE GENOMIC DNA]</scope>
    <source>
        <strain evidence="2">sk1b4</strain>
    </source>
</reference>
<evidence type="ECO:0000313" key="2">
    <source>
        <dbReference type="Proteomes" id="UP000245283"/>
    </source>
</evidence>
<dbReference type="Proteomes" id="UP000245283">
    <property type="component" value="Unassembled WGS sequence"/>
</dbReference>
<sequence length="98" mass="10737">MSSTPIALAGRFETDPLITPTAFMAEITLESGGLLSVKATGDLADFLADSNIKRGQHLLALGQLREKTIETDGLEETTVWVDLTHTAINHFPDWLLMR</sequence>
<dbReference type="RefSeq" id="WP_109092584.1">
    <property type="nucleotide sequence ID" value="NZ_QETB01000001.1"/>
</dbReference>
<gene>
    <name evidence="1" type="ORF">DD236_01360</name>
</gene>